<evidence type="ECO:0000256" key="1">
    <source>
        <dbReference type="SAM" id="MobiDB-lite"/>
    </source>
</evidence>
<dbReference type="Proteomes" id="UP000045285">
    <property type="component" value="Unassembled WGS sequence"/>
</dbReference>
<feature type="region of interest" description="Disordered" evidence="1">
    <location>
        <begin position="1"/>
        <end position="27"/>
    </location>
</feature>
<reference evidence="3" key="1">
    <citation type="submission" date="2014-08" db="EMBL/GenBank/DDBJ databases">
        <authorList>
            <person name="Moulin L."/>
        </authorList>
    </citation>
    <scope>NUCLEOTIDE SEQUENCE [LARGE SCALE GENOMIC DNA]</scope>
</reference>
<dbReference type="EMBL" id="CCMZ01000006">
    <property type="protein sequence ID" value="CDX13431.1"/>
    <property type="molecule type" value="Genomic_DNA"/>
</dbReference>
<name>A0A090DJ38_MESPL</name>
<keyword evidence="3" id="KW-1185">Reference proteome</keyword>
<organism evidence="2 3">
    <name type="scientific">Mesorhizobium plurifarium</name>
    <dbReference type="NCBI Taxonomy" id="69974"/>
    <lineage>
        <taxon>Bacteria</taxon>
        <taxon>Pseudomonadati</taxon>
        <taxon>Pseudomonadota</taxon>
        <taxon>Alphaproteobacteria</taxon>
        <taxon>Hyphomicrobiales</taxon>
        <taxon>Phyllobacteriaceae</taxon>
        <taxon>Mesorhizobium</taxon>
    </lineage>
</organism>
<sequence length="153" mass="15705">MLAATPANSRVSQSTAGMQGSPADGATELGSQSYVPCARLRSFRHMGAGLTAAPVRLGIPGMLDGHRAGSRTLSGSWVGPARWVAALGLTGLVLYLTLSPGKTHALARLFVLGGILRKLVGGIRTGIDRIFRGAGLAAVPIVVHHSSPVYVNG</sequence>
<gene>
    <name evidence="2" type="ORF">MPL3356_140197</name>
</gene>
<evidence type="ECO:0000313" key="3">
    <source>
        <dbReference type="Proteomes" id="UP000045285"/>
    </source>
</evidence>
<evidence type="ECO:0000313" key="2">
    <source>
        <dbReference type="EMBL" id="CDX13431.1"/>
    </source>
</evidence>
<dbReference type="AlphaFoldDB" id="A0A090DJ38"/>
<accession>A0A090DJ38</accession>
<feature type="compositionally biased region" description="Polar residues" evidence="1">
    <location>
        <begin position="1"/>
        <end position="18"/>
    </location>
</feature>
<protein>
    <submittedName>
        <fullName evidence="2">Uncharacterized protein</fullName>
    </submittedName>
</protein>
<proteinExistence type="predicted"/>